<reference evidence="1" key="2">
    <citation type="journal article" date="2022" name="New Phytol.">
        <title>Evolutionary transition to the ectomycorrhizal habit in the genomes of a hyperdiverse lineage of mushroom-forming fungi.</title>
        <authorList>
            <person name="Looney B."/>
            <person name="Miyauchi S."/>
            <person name="Morin E."/>
            <person name="Drula E."/>
            <person name="Courty P.E."/>
            <person name="Kohler A."/>
            <person name="Kuo A."/>
            <person name="LaButti K."/>
            <person name="Pangilinan J."/>
            <person name="Lipzen A."/>
            <person name="Riley R."/>
            <person name="Andreopoulos W."/>
            <person name="He G."/>
            <person name="Johnson J."/>
            <person name="Nolan M."/>
            <person name="Tritt A."/>
            <person name="Barry K.W."/>
            <person name="Grigoriev I.V."/>
            <person name="Nagy L.G."/>
            <person name="Hibbett D."/>
            <person name="Henrissat B."/>
            <person name="Matheny P.B."/>
            <person name="Labbe J."/>
            <person name="Martin F.M."/>
        </authorList>
    </citation>
    <scope>NUCLEOTIDE SEQUENCE</scope>
    <source>
        <strain evidence="1">FP105234-sp</strain>
    </source>
</reference>
<reference evidence="1" key="1">
    <citation type="submission" date="2021-02" db="EMBL/GenBank/DDBJ databases">
        <authorList>
            <consortium name="DOE Joint Genome Institute"/>
            <person name="Ahrendt S."/>
            <person name="Looney B.P."/>
            <person name="Miyauchi S."/>
            <person name="Morin E."/>
            <person name="Drula E."/>
            <person name="Courty P.E."/>
            <person name="Chicoki N."/>
            <person name="Fauchery L."/>
            <person name="Kohler A."/>
            <person name="Kuo A."/>
            <person name="Labutti K."/>
            <person name="Pangilinan J."/>
            <person name="Lipzen A."/>
            <person name="Riley R."/>
            <person name="Andreopoulos W."/>
            <person name="He G."/>
            <person name="Johnson J."/>
            <person name="Barry K.W."/>
            <person name="Grigoriev I.V."/>
            <person name="Nagy L."/>
            <person name="Hibbett D."/>
            <person name="Henrissat B."/>
            <person name="Matheny P.B."/>
            <person name="Labbe J."/>
            <person name="Martin F."/>
        </authorList>
    </citation>
    <scope>NUCLEOTIDE SEQUENCE</scope>
    <source>
        <strain evidence="1">FP105234-sp</strain>
    </source>
</reference>
<name>A0ACB8S9V5_9AGAM</name>
<gene>
    <name evidence="1" type="ORF">FA95DRAFT_1601309</name>
</gene>
<evidence type="ECO:0000313" key="1">
    <source>
        <dbReference type="EMBL" id="KAI0052938.1"/>
    </source>
</evidence>
<proteinExistence type="predicted"/>
<evidence type="ECO:0000313" key="2">
    <source>
        <dbReference type="Proteomes" id="UP000814033"/>
    </source>
</evidence>
<keyword evidence="2" id="KW-1185">Reference proteome</keyword>
<organism evidence="1 2">
    <name type="scientific">Auriscalpium vulgare</name>
    <dbReference type="NCBI Taxonomy" id="40419"/>
    <lineage>
        <taxon>Eukaryota</taxon>
        <taxon>Fungi</taxon>
        <taxon>Dikarya</taxon>
        <taxon>Basidiomycota</taxon>
        <taxon>Agaricomycotina</taxon>
        <taxon>Agaricomycetes</taxon>
        <taxon>Russulales</taxon>
        <taxon>Auriscalpiaceae</taxon>
        <taxon>Auriscalpium</taxon>
    </lineage>
</organism>
<dbReference type="Proteomes" id="UP000814033">
    <property type="component" value="Unassembled WGS sequence"/>
</dbReference>
<comment type="caution">
    <text evidence="1">The sequence shown here is derived from an EMBL/GenBank/DDBJ whole genome shotgun (WGS) entry which is preliminary data.</text>
</comment>
<accession>A0ACB8S9V5</accession>
<dbReference type="EMBL" id="MU275842">
    <property type="protein sequence ID" value="KAI0052938.1"/>
    <property type="molecule type" value="Genomic_DNA"/>
</dbReference>
<protein>
    <submittedName>
        <fullName evidence="1">Uncharacterized protein</fullName>
    </submittedName>
</protein>
<sequence>MPIVPIPVRCQLNKVRKWFTKAGSQQDDESIRSVPPQSTPANIQTGQPKGDPIARSSPVPLQSSTSEPDVDPIARSSSVPPQSTTADIPTSEPKDDPIARSSPPPPTFPVASPAYASPTSALPTEEPGEDPHVGSNSAAGSRAKGPSCKCSAPPLGKKSRNLVVCIDGTANQFSMKNTNVVELYSRLENDDGQLTYYNSGIGTFVKESRTSPAYWKQVISHGIDTAIAWNFKRIVLSAYQWLCENYEPGDRIFLYGFSRGAYQVRVIAGMIEKVGLLRKGNNDQIPFAYELYMSTTSSQKRRTSASPSTPNTKSKVKSPKNRGYAEQLCSRFKQTMSRKDVRVHFVGVWDTVSSIGFARGKSLPETTTGMLHVCVFRHALALDEKRAKFQPEFVNGGSGPREEDSGKCDCKEVWFAGSHSDVGGGNISNLDLDQFGAALRWMSYESIKNGLRMSPFQGSQWQSFQPNPSLTWVWMLLEILPFRQLSYKTADSTTHRPHLGRARQVKAGQMIHESVFQIIEQEVYEPFARLPDHLQWDKKTLEASNMLEGDAYASAAITIAQLKSATEKNQPLSPEHQNALATLPSSGIARDSVANTPDAGNIIFRALVHQQGNEDPVQRSQNITALAAAITTVPSRPSESAGYTKSQLLDLVSVLEPTPTKTQVLKAFKDVFREIRVCGGHKGNAYSVAFSPDGKCIALRYYDNTAEILDVQTWETVGMPFTGNTDWVRSDVFSPDGTRVVSVSSDSTIRIWDAQTGETVAGPFTGHTGWVSYVAFSPDGTRVASGSGDMTIRIWDARTGETVAGPLRGYTDTIWSVAFSPDGKRVVSGSGENTICIWDAETGEKVVGPLRGHSDIVHSVAYSPDGKLVASGSFDGTFRIWDVEVD</sequence>